<gene>
    <name evidence="3" type="ORF">RIF25_15230</name>
</gene>
<dbReference type="InterPro" id="IPR027275">
    <property type="entry name" value="PRC-brl_dom"/>
</dbReference>
<dbReference type="InterPro" id="IPR011033">
    <property type="entry name" value="PRC_barrel-like_sf"/>
</dbReference>
<evidence type="ECO:0000256" key="1">
    <source>
        <dbReference type="SAM" id="MobiDB-lite"/>
    </source>
</evidence>
<keyword evidence="4" id="KW-1185">Reference proteome</keyword>
<dbReference type="AlphaFoldDB" id="A0AAE4JYG2"/>
<dbReference type="SUPFAM" id="SSF50346">
    <property type="entry name" value="PRC-barrel domain"/>
    <property type="match status" value="2"/>
</dbReference>
<evidence type="ECO:0000259" key="2">
    <source>
        <dbReference type="Pfam" id="PF05239"/>
    </source>
</evidence>
<protein>
    <submittedName>
        <fullName evidence="3">PRC-barrel domain-containing protein</fullName>
    </submittedName>
</protein>
<organism evidence="3 4">
    <name type="scientific">Pseudocalidococcus azoricus BACA0444</name>
    <dbReference type="NCBI Taxonomy" id="2918990"/>
    <lineage>
        <taxon>Bacteria</taxon>
        <taxon>Bacillati</taxon>
        <taxon>Cyanobacteriota</taxon>
        <taxon>Cyanophyceae</taxon>
        <taxon>Acaryochloridales</taxon>
        <taxon>Thermosynechococcaceae</taxon>
        <taxon>Pseudocalidococcus</taxon>
        <taxon>Pseudocalidococcus azoricus</taxon>
    </lineage>
</organism>
<evidence type="ECO:0000313" key="3">
    <source>
        <dbReference type="EMBL" id="MDS3862153.1"/>
    </source>
</evidence>
<dbReference type="PANTHER" id="PTHR36740:SF1">
    <property type="entry name" value="PRC-BARREL DOMAIN-CONTAINING PROTEIN"/>
    <property type="match status" value="1"/>
</dbReference>
<feature type="compositionally biased region" description="Basic and acidic residues" evidence="1">
    <location>
        <begin position="285"/>
        <end position="296"/>
    </location>
</feature>
<feature type="region of interest" description="Disordered" evidence="1">
    <location>
        <begin position="192"/>
        <end position="317"/>
    </location>
</feature>
<dbReference type="Pfam" id="PF05239">
    <property type="entry name" value="PRC"/>
    <property type="match status" value="2"/>
</dbReference>
<reference evidence="4" key="1">
    <citation type="submission" date="2023-07" db="EMBL/GenBank/DDBJ databases">
        <authorList>
            <person name="Luz R."/>
            <person name="Cordeiro R."/>
            <person name="Fonseca A."/>
            <person name="Goncalves V."/>
        </authorList>
    </citation>
    <scope>NUCLEOTIDE SEQUENCE [LARGE SCALE GENOMIC DNA]</scope>
    <source>
        <strain evidence="4">BACA0444</strain>
    </source>
</reference>
<dbReference type="RefSeq" id="WP_322879365.1">
    <property type="nucleotide sequence ID" value="NZ_JAVMIP010000022.1"/>
</dbReference>
<proteinExistence type="predicted"/>
<feature type="compositionally biased region" description="Basic and acidic residues" evidence="1">
    <location>
        <begin position="306"/>
        <end position="317"/>
    </location>
</feature>
<name>A0AAE4JYG2_9CYAN</name>
<feature type="compositionally biased region" description="Basic and acidic residues" evidence="1">
    <location>
        <begin position="211"/>
        <end position="236"/>
    </location>
</feature>
<feature type="domain" description="PRC-barrel" evidence="2">
    <location>
        <begin position="11"/>
        <end position="75"/>
    </location>
</feature>
<comment type="caution">
    <text evidence="3">The sequence shown here is derived from an EMBL/GenBank/DDBJ whole genome shotgun (WGS) entry which is preliminary data.</text>
</comment>
<dbReference type="EMBL" id="JAVMIP010000022">
    <property type="protein sequence ID" value="MDS3862153.1"/>
    <property type="molecule type" value="Genomic_DNA"/>
</dbReference>
<evidence type="ECO:0000313" key="4">
    <source>
        <dbReference type="Proteomes" id="UP001268256"/>
    </source>
</evidence>
<feature type="domain" description="PRC-barrel" evidence="2">
    <location>
        <begin position="83"/>
        <end position="161"/>
    </location>
</feature>
<accession>A0AAE4JYG2</accession>
<dbReference type="PANTHER" id="PTHR36740">
    <property type="entry name" value="PRC DOMAIN-CONTAINING PROTEIN"/>
    <property type="match status" value="1"/>
</dbReference>
<dbReference type="Gene3D" id="2.30.30.240">
    <property type="entry name" value="PRC-barrel domain"/>
    <property type="match status" value="2"/>
</dbReference>
<sequence length="317" mass="36301">MTISEQFLQRGDLIGTQVITRDSGRKLGVINQVWVDIDQRSVVALGMRNTLFTGEQRYIYLDSIRQIGDVVLVDTEDSLEPVNVFNYSTLIDSEVITETGELLGKVRGFKFEVETGKVTDLVIASFGLPWIPSQLISTYELPIDEIVSTGPDRLIVFEGAESRLNQLTVGLLERVGLGAPPWEQEEDEYIQPMTPTSNQLPAGSRTPVYPPERRYDAPRRQTYEPEPEYEYREPRPAKAPQSYEEENWDETPPARPLSRPNYQAAPESRAYQEPTIEYDDDLEQDPWRNQEDEPYKAPRVNIPSSEKVKQKETEPEY</sequence>
<dbReference type="Proteomes" id="UP001268256">
    <property type="component" value="Unassembled WGS sequence"/>
</dbReference>